<dbReference type="CDD" id="cd00132">
    <property type="entry name" value="CRIB"/>
    <property type="match status" value="1"/>
</dbReference>
<dbReference type="GO" id="GO:0007165">
    <property type="term" value="P:signal transduction"/>
    <property type="evidence" value="ECO:0007669"/>
    <property type="project" value="InterPro"/>
</dbReference>
<dbReference type="OrthoDB" id="185175at2759"/>
<protein>
    <submittedName>
        <fullName evidence="3">Rho GTPase-activating protein 2</fullName>
    </submittedName>
</protein>
<keyword evidence="1" id="KW-0343">GTPase activation</keyword>
<dbReference type="OMA" id="CKTENDY"/>
<dbReference type="InterPro" id="IPR008936">
    <property type="entry name" value="Rho_GTPase_activation_prot"/>
</dbReference>
<gene>
    <name evidence="3" type="ORF">ZOSMA_2G00750</name>
</gene>
<dbReference type="PANTHER" id="PTHR23177">
    <property type="entry name" value="MKIAA1688 PROTEIN"/>
    <property type="match status" value="1"/>
</dbReference>
<dbReference type="STRING" id="29655.A0A0K9PAE8"/>
<dbReference type="CDD" id="cd00159">
    <property type="entry name" value="RhoGAP"/>
    <property type="match status" value="1"/>
</dbReference>
<dbReference type="PROSITE" id="PS50238">
    <property type="entry name" value="RHOGAP"/>
    <property type="match status" value="1"/>
</dbReference>
<sequence length="368" mass="41547">MQKVEKGKDKSADGKQLVTCMRKSFVFCAVDEMDVDSPNKEGKSPINIGKPTEVRHVAHITFDRYQGFLGVPSELEPDVNTKAPSASAEVFGVSTESMQCGYDKRGNSVPLILLMLQNRLYAKGGLREEGIFRLTAENSEEEYVRSQLNSGIVPEGIDVHCLSGLIKAWFRELPDGVLDRLTPEKLKQCKTENDYLQLLSLLPPTESALLDWGVNLMADVVEEEAYNKMNERNVATVFAPNMSQESDPMIALTHVVEVMNFLKIMISKVLMERGGGSTQNEASIERTTENVDKEEEDIEFKPKFDQNIFEDCERNRSETTIQETPPSLIAVRPSINYRKKKNTHVKKLNLDVNKLPKRFNDNKHGDFD</sequence>
<dbReference type="GO" id="GO:0005096">
    <property type="term" value="F:GTPase activator activity"/>
    <property type="evidence" value="ECO:0007669"/>
    <property type="project" value="UniProtKB-KW"/>
</dbReference>
<evidence type="ECO:0000313" key="3">
    <source>
        <dbReference type="EMBL" id="KMZ66063.1"/>
    </source>
</evidence>
<dbReference type="SMART" id="SM00324">
    <property type="entry name" value="RhoGAP"/>
    <property type="match status" value="1"/>
</dbReference>
<dbReference type="Pfam" id="PF00620">
    <property type="entry name" value="RhoGAP"/>
    <property type="match status" value="1"/>
</dbReference>
<dbReference type="SMART" id="SM00285">
    <property type="entry name" value="PBD"/>
    <property type="match status" value="1"/>
</dbReference>
<reference evidence="4" key="1">
    <citation type="journal article" date="2016" name="Nature">
        <title>The genome of the seagrass Zostera marina reveals angiosperm adaptation to the sea.</title>
        <authorList>
            <person name="Olsen J.L."/>
            <person name="Rouze P."/>
            <person name="Verhelst B."/>
            <person name="Lin Y.-C."/>
            <person name="Bayer T."/>
            <person name="Collen J."/>
            <person name="Dattolo E."/>
            <person name="De Paoli E."/>
            <person name="Dittami S."/>
            <person name="Maumus F."/>
            <person name="Michel G."/>
            <person name="Kersting A."/>
            <person name="Lauritano C."/>
            <person name="Lohaus R."/>
            <person name="Toepel M."/>
            <person name="Tonon T."/>
            <person name="Vanneste K."/>
            <person name="Amirebrahimi M."/>
            <person name="Brakel J."/>
            <person name="Bostroem C."/>
            <person name="Chovatia M."/>
            <person name="Grimwood J."/>
            <person name="Jenkins J.W."/>
            <person name="Jueterbock A."/>
            <person name="Mraz A."/>
            <person name="Stam W.T."/>
            <person name="Tice H."/>
            <person name="Bornberg-Bauer E."/>
            <person name="Green P.J."/>
            <person name="Pearson G.A."/>
            <person name="Procaccini G."/>
            <person name="Duarte C.M."/>
            <person name="Schmutz J."/>
            <person name="Reusch T.B.H."/>
            <person name="Van de Peer Y."/>
        </authorList>
    </citation>
    <scope>NUCLEOTIDE SEQUENCE [LARGE SCALE GENOMIC DNA]</scope>
    <source>
        <strain evidence="4">cv. Finnish</strain>
    </source>
</reference>
<evidence type="ECO:0000259" key="2">
    <source>
        <dbReference type="PROSITE" id="PS50238"/>
    </source>
</evidence>
<dbReference type="Proteomes" id="UP000036987">
    <property type="component" value="Unassembled WGS sequence"/>
</dbReference>
<dbReference type="InterPro" id="IPR000198">
    <property type="entry name" value="RhoGAP_dom"/>
</dbReference>
<feature type="domain" description="Rho-GAP" evidence="2">
    <location>
        <begin position="93"/>
        <end position="270"/>
    </location>
</feature>
<dbReference type="PANTHER" id="PTHR23177:SF64">
    <property type="entry name" value="RHO GTPASE-ACTIVATING PROTEIN 1"/>
    <property type="match status" value="1"/>
</dbReference>
<keyword evidence="4" id="KW-1185">Reference proteome</keyword>
<accession>A0A0K9PAE8</accession>
<dbReference type="InterPro" id="IPR000095">
    <property type="entry name" value="CRIB_dom"/>
</dbReference>
<comment type="caution">
    <text evidence="3">The sequence shown here is derived from an EMBL/GenBank/DDBJ whole genome shotgun (WGS) entry which is preliminary data.</text>
</comment>
<evidence type="ECO:0000256" key="1">
    <source>
        <dbReference type="ARBA" id="ARBA00022468"/>
    </source>
</evidence>
<organism evidence="3 4">
    <name type="scientific">Zostera marina</name>
    <name type="common">Eelgrass</name>
    <dbReference type="NCBI Taxonomy" id="29655"/>
    <lineage>
        <taxon>Eukaryota</taxon>
        <taxon>Viridiplantae</taxon>
        <taxon>Streptophyta</taxon>
        <taxon>Embryophyta</taxon>
        <taxon>Tracheophyta</taxon>
        <taxon>Spermatophyta</taxon>
        <taxon>Magnoliopsida</taxon>
        <taxon>Liliopsida</taxon>
        <taxon>Zosteraceae</taxon>
        <taxon>Zostera</taxon>
    </lineage>
</organism>
<proteinExistence type="predicted"/>
<dbReference type="SUPFAM" id="SSF48350">
    <property type="entry name" value="GTPase activation domain, GAP"/>
    <property type="match status" value="1"/>
</dbReference>
<dbReference type="Gene3D" id="1.10.555.10">
    <property type="entry name" value="Rho GTPase activation protein"/>
    <property type="match status" value="1"/>
</dbReference>
<evidence type="ECO:0000313" key="4">
    <source>
        <dbReference type="Proteomes" id="UP000036987"/>
    </source>
</evidence>
<name>A0A0K9PAE8_ZOSMR</name>
<dbReference type="InterPro" id="IPR044785">
    <property type="entry name" value="RopGAP1-5"/>
</dbReference>
<dbReference type="AlphaFoldDB" id="A0A0K9PAE8"/>
<dbReference type="EMBL" id="LFYR01000981">
    <property type="protein sequence ID" value="KMZ66063.1"/>
    <property type="molecule type" value="Genomic_DNA"/>
</dbReference>